<name>A0AAV4LZ54_BABCB</name>
<dbReference type="Pfam" id="PF16113">
    <property type="entry name" value="ECH_2"/>
    <property type="match status" value="1"/>
</dbReference>
<dbReference type="GO" id="GO:0003860">
    <property type="term" value="F:3-hydroxyisobutyryl-CoA hydrolase activity"/>
    <property type="evidence" value="ECO:0007669"/>
    <property type="project" value="UniProtKB-EC"/>
</dbReference>
<dbReference type="SUPFAM" id="SSF52096">
    <property type="entry name" value="ClpP/crotonase"/>
    <property type="match status" value="1"/>
</dbReference>
<evidence type="ECO:0000313" key="6">
    <source>
        <dbReference type="Proteomes" id="UP001497744"/>
    </source>
</evidence>
<feature type="domain" description="Enoyl-CoA hydratase/isomerase" evidence="4">
    <location>
        <begin position="103"/>
        <end position="392"/>
    </location>
</feature>
<dbReference type="EC" id="3.1.2.4" evidence="2"/>
<keyword evidence="6" id="KW-1185">Reference proteome</keyword>
<dbReference type="InterPro" id="IPR045004">
    <property type="entry name" value="ECH_dom"/>
</dbReference>
<dbReference type="AlphaFoldDB" id="A0AAV4LZ54"/>
<dbReference type="InterPro" id="IPR032259">
    <property type="entry name" value="HIBYL-CoA-H"/>
</dbReference>
<evidence type="ECO:0000256" key="1">
    <source>
        <dbReference type="ARBA" id="ARBA00001709"/>
    </source>
</evidence>
<dbReference type="GeneID" id="94196993"/>
<evidence type="ECO:0000259" key="4">
    <source>
        <dbReference type="Pfam" id="PF16113"/>
    </source>
</evidence>
<evidence type="ECO:0000313" key="5">
    <source>
        <dbReference type="EMBL" id="GIX65512.1"/>
    </source>
</evidence>
<sequence length="533" mass="60368">MYRLTRSCGSAWNASSSAAGSRSRSLSYRTEIPSKESVIRDFNEYSLLNQPFNARYFEWTHGDYLGSPMDIHTRTRAESPLISRNNVGMGFLVLNSMYTGISQVTALYRRLADLETNVYKRFVVLTSMSRNCFSHGIHPVEVQLFKEALQRLCRHENGAVLYQTVLRALDDYISNVCDLSYLIQSYKKPLVVYANGMTGGFGACLVSLANFSACHKHSHLNYNNLELGTPLLGGQSYVMAMLRGSLGEYLALTGATLTGNDLVWAGIVKRFISPDAIEVIQLTAERLTEMPEKETEFQLQEHFLPLDAKYSLERLEWLIHEHFNRPSVAGIVRSLERGVPAKKLRSHSSVGEEAARKWEMETLDALTRRTTSAPDIAEATLQLIRRVKAYKLEVLKTLEISPKRWNELQQFAHVPPASGADHASCAVLHSIQSEVLLESLQLEAASWFTWLGGVLKVPVEELWSRSRFSLHPFTPCYRSGFALSSLPALRRLHPDFDARTGSDHDAVRMKRMCERWSDDFLQRELLLMKRILA</sequence>
<dbReference type="PANTHER" id="PTHR43176">
    <property type="entry name" value="3-HYDROXYISOBUTYRYL-COA HYDROLASE-RELATED"/>
    <property type="match status" value="1"/>
</dbReference>
<dbReference type="InterPro" id="IPR029045">
    <property type="entry name" value="ClpP/crotonase-like_dom_sf"/>
</dbReference>
<evidence type="ECO:0000256" key="2">
    <source>
        <dbReference type="ARBA" id="ARBA00011915"/>
    </source>
</evidence>
<dbReference type="RefSeq" id="XP_067717581.1">
    <property type="nucleotide sequence ID" value="XM_067861480.1"/>
</dbReference>
<organism evidence="5 6">
    <name type="scientific">Babesia caballi</name>
    <dbReference type="NCBI Taxonomy" id="5871"/>
    <lineage>
        <taxon>Eukaryota</taxon>
        <taxon>Sar</taxon>
        <taxon>Alveolata</taxon>
        <taxon>Apicomplexa</taxon>
        <taxon>Aconoidasida</taxon>
        <taxon>Piroplasmida</taxon>
        <taxon>Babesiidae</taxon>
        <taxon>Babesia</taxon>
    </lineage>
</organism>
<dbReference type="PANTHER" id="PTHR43176:SF3">
    <property type="entry name" value="3-HYDROXYISOBUTYRYL-COA HYDROLASE, MITOCHONDRIAL"/>
    <property type="match status" value="1"/>
</dbReference>
<reference evidence="5 6" key="1">
    <citation type="submission" date="2021-06" db="EMBL/GenBank/DDBJ databases">
        <title>Genome sequence of Babesia caballi.</title>
        <authorList>
            <person name="Yamagishi J."/>
            <person name="Kidaka T."/>
            <person name="Ochi A."/>
        </authorList>
    </citation>
    <scope>NUCLEOTIDE SEQUENCE [LARGE SCALE GENOMIC DNA]</scope>
    <source>
        <strain evidence="5">USDA-D6B2</strain>
    </source>
</reference>
<dbReference type="GO" id="GO:0006574">
    <property type="term" value="P:L-valine catabolic process"/>
    <property type="evidence" value="ECO:0007669"/>
    <property type="project" value="TreeGrafter"/>
</dbReference>
<dbReference type="EMBL" id="BPLF01000005">
    <property type="protein sequence ID" value="GIX65512.1"/>
    <property type="molecule type" value="Genomic_DNA"/>
</dbReference>
<keyword evidence="3" id="KW-0378">Hydrolase</keyword>
<evidence type="ECO:0000256" key="3">
    <source>
        <dbReference type="ARBA" id="ARBA00022801"/>
    </source>
</evidence>
<comment type="caution">
    <text evidence="5">The sequence shown here is derived from an EMBL/GenBank/DDBJ whole genome shotgun (WGS) entry which is preliminary data.</text>
</comment>
<accession>A0AAV4LZ54</accession>
<proteinExistence type="predicted"/>
<dbReference type="Gene3D" id="3.90.226.10">
    <property type="entry name" value="2-enoyl-CoA Hydratase, Chain A, domain 1"/>
    <property type="match status" value="1"/>
</dbReference>
<comment type="catalytic activity">
    <reaction evidence="1">
        <text>3-hydroxy-2-methylpropanoyl-CoA + H2O = 3-hydroxy-2-methylpropanoate + CoA + H(+)</text>
        <dbReference type="Rhea" id="RHEA:20888"/>
        <dbReference type="ChEBI" id="CHEBI:11805"/>
        <dbReference type="ChEBI" id="CHEBI:15377"/>
        <dbReference type="ChEBI" id="CHEBI:15378"/>
        <dbReference type="ChEBI" id="CHEBI:57287"/>
        <dbReference type="ChEBI" id="CHEBI:57340"/>
        <dbReference type="EC" id="3.1.2.4"/>
    </reaction>
</comment>
<gene>
    <name evidence="5" type="ORF">BcabD6B2_49470</name>
</gene>
<dbReference type="Proteomes" id="UP001497744">
    <property type="component" value="Unassembled WGS sequence"/>
</dbReference>
<protein>
    <recommendedName>
        <fullName evidence="2">3-hydroxyisobutyryl-CoA hydrolase</fullName>
        <ecNumber evidence="2">3.1.2.4</ecNumber>
    </recommendedName>
</protein>